<dbReference type="EMBL" id="JACJUD010000003">
    <property type="protein sequence ID" value="MBB2495818.1"/>
    <property type="molecule type" value="Genomic_DNA"/>
</dbReference>
<keyword evidence="3" id="KW-1185">Reference proteome</keyword>
<evidence type="ECO:0000313" key="1">
    <source>
        <dbReference type="EMBL" id="MBB2495813.1"/>
    </source>
</evidence>
<sequence>MDRVEVEYKGKKYVRHGHDWYSSIGEKTPELQSILNEKLLAHENEKLWVARLNDQTLVFDKRIPPSGEIVTFWYLEKDQFINLERDHARSNSISIQDQAQKTKILEKYRGSSVVRHRLKLQTMGKEYSGVRYSANKVRRETNCWSCKSPITSENLPECVTCGWILCSCGACGCGRSDQLWQD</sequence>
<organism evidence="1 3">
    <name type="scientific">Aquipseudomonas ullengensis</name>
    <dbReference type="NCBI Taxonomy" id="2759166"/>
    <lineage>
        <taxon>Bacteria</taxon>
        <taxon>Pseudomonadati</taxon>
        <taxon>Pseudomonadota</taxon>
        <taxon>Gammaproteobacteria</taxon>
        <taxon>Pseudomonadales</taxon>
        <taxon>Pseudomonadaceae</taxon>
        <taxon>Aquipseudomonas</taxon>
    </lineage>
</organism>
<name>A0A7W4QEQ1_9GAMM</name>
<accession>A0A7W4QEQ1</accession>
<dbReference type="AlphaFoldDB" id="A0A7W4QEQ1"/>
<evidence type="ECO:0000313" key="2">
    <source>
        <dbReference type="EMBL" id="MBB2495818.1"/>
    </source>
</evidence>
<dbReference type="Proteomes" id="UP000542720">
    <property type="component" value="Unassembled WGS sequence"/>
</dbReference>
<protein>
    <submittedName>
        <fullName evidence="1">Uncharacterized protein</fullName>
    </submittedName>
</protein>
<comment type="caution">
    <text evidence="1">The sequence shown here is derived from an EMBL/GenBank/DDBJ whole genome shotgun (WGS) entry which is preliminary data.</text>
</comment>
<dbReference type="RefSeq" id="WP_183089330.1">
    <property type="nucleotide sequence ID" value="NZ_JACJUD010000003.1"/>
</dbReference>
<evidence type="ECO:0000313" key="3">
    <source>
        <dbReference type="Proteomes" id="UP000542720"/>
    </source>
</evidence>
<dbReference type="EMBL" id="JACJUD010000003">
    <property type="protein sequence ID" value="MBB2495813.1"/>
    <property type="molecule type" value="Genomic_DNA"/>
</dbReference>
<proteinExistence type="predicted"/>
<reference evidence="1 3" key="1">
    <citation type="submission" date="2020-08" db="EMBL/GenBank/DDBJ databases">
        <authorList>
            <person name="Kim C.M."/>
        </authorList>
    </citation>
    <scope>NUCLEOTIDE SEQUENCE [LARGE SCALE GENOMIC DNA]</scope>
    <source>
        <strain evidence="1 3">UL070</strain>
    </source>
</reference>
<gene>
    <name evidence="1" type="ORF">H3H51_12360</name>
    <name evidence="2" type="ORF">H3H51_12385</name>
</gene>